<feature type="region of interest" description="Disordered" evidence="1">
    <location>
        <begin position="161"/>
        <end position="181"/>
    </location>
</feature>
<feature type="compositionally biased region" description="Low complexity" evidence="1">
    <location>
        <begin position="169"/>
        <end position="181"/>
    </location>
</feature>
<dbReference type="PANTHER" id="PTHR34475">
    <property type="match status" value="1"/>
</dbReference>
<dbReference type="HOGENOM" id="CLU_047530_3_1_6"/>
<evidence type="ECO:0000256" key="1">
    <source>
        <dbReference type="SAM" id="MobiDB-lite"/>
    </source>
</evidence>
<feature type="region of interest" description="Disordered" evidence="1">
    <location>
        <begin position="99"/>
        <end position="123"/>
    </location>
</feature>
<dbReference type="CDD" id="cd00093">
    <property type="entry name" value="HTH_XRE"/>
    <property type="match status" value="1"/>
</dbReference>
<keyword evidence="2" id="KW-0472">Membrane</keyword>
<feature type="compositionally biased region" description="Basic and acidic residues" evidence="1">
    <location>
        <begin position="1"/>
        <end position="19"/>
    </location>
</feature>
<dbReference type="InterPro" id="IPR050400">
    <property type="entry name" value="Bact_Cytoskel_RodZ"/>
</dbReference>
<accession>Q0A987</accession>
<dbReference type="EMBL" id="CP000453">
    <property type="protein sequence ID" value="ABI56600.1"/>
    <property type="molecule type" value="Genomic_DNA"/>
</dbReference>
<dbReference type="RefSeq" id="WP_011628995.1">
    <property type="nucleotide sequence ID" value="NC_008340.1"/>
</dbReference>
<keyword evidence="5" id="KW-1185">Reference proteome</keyword>
<dbReference type="SMART" id="SM00530">
    <property type="entry name" value="HTH_XRE"/>
    <property type="match status" value="1"/>
</dbReference>
<evidence type="ECO:0000313" key="5">
    <source>
        <dbReference type="Proteomes" id="UP000001962"/>
    </source>
</evidence>
<feature type="compositionally biased region" description="Low complexity" evidence="1">
    <location>
        <begin position="100"/>
        <end position="112"/>
    </location>
</feature>
<organism evidence="4 5">
    <name type="scientific">Alkalilimnicola ehrlichii (strain ATCC BAA-1101 / DSM 17681 / MLHE-1)</name>
    <dbReference type="NCBI Taxonomy" id="187272"/>
    <lineage>
        <taxon>Bacteria</taxon>
        <taxon>Pseudomonadati</taxon>
        <taxon>Pseudomonadota</taxon>
        <taxon>Gammaproteobacteria</taxon>
        <taxon>Chromatiales</taxon>
        <taxon>Ectothiorhodospiraceae</taxon>
        <taxon>Alkalilimnicola</taxon>
    </lineage>
</organism>
<evidence type="ECO:0000256" key="2">
    <source>
        <dbReference type="SAM" id="Phobius"/>
    </source>
</evidence>
<reference evidence="5" key="1">
    <citation type="submission" date="2006-08" db="EMBL/GenBank/DDBJ databases">
        <title>Complete sequence of Alkalilimnicola ehrilichei MLHE-1.</title>
        <authorList>
            <person name="Copeland A."/>
            <person name="Lucas S."/>
            <person name="Lapidus A."/>
            <person name="Barry K."/>
            <person name="Detter J.C."/>
            <person name="Glavina del Rio T."/>
            <person name="Hammon N."/>
            <person name="Israni S."/>
            <person name="Dalin E."/>
            <person name="Tice H."/>
            <person name="Pitluck S."/>
            <person name="Sims D."/>
            <person name="Brettin T."/>
            <person name="Bruce D."/>
            <person name="Han C."/>
            <person name="Tapia R."/>
            <person name="Gilna P."/>
            <person name="Schmutz J."/>
            <person name="Larimer F."/>
            <person name="Land M."/>
            <person name="Hauser L."/>
            <person name="Kyrpides N."/>
            <person name="Mikhailova N."/>
            <person name="Oremland R.S."/>
            <person name="Hoeft S.E."/>
            <person name="Switzer-Blum J."/>
            <person name="Kulp T."/>
            <person name="King G."/>
            <person name="Tabita R."/>
            <person name="Witte B."/>
            <person name="Santini J.M."/>
            <person name="Basu P."/>
            <person name="Hollibaugh J.T."/>
            <person name="Xie G."/>
            <person name="Stolz J.F."/>
            <person name="Richardson P."/>
        </authorList>
    </citation>
    <scope>NUCLEOTIDE SEQUENCE [LARGE SCALE GENOMIC DNA]</scope>
    <source>
        <strain evidence="5">ATCC BAA-1101 / DSM 17681 / MLHE-1</strain>
    </source>
</reference>
<keyword evidence="2" id="KW-0812">Transmembrane</keyword>
<feature type="region of interest" description="Disordered" evidence="1">
    <location>
        <begin position="229"/>
        <end position="248"/>
    </location>
</feature>
<dbReference type="KEGG" id="aeh:Mlg_1251"/>
<dbReference type="Gene3D" id="1.10.260.40">
    <property type="entry name" value="lambda repressor-like DNA-binding domains"/>
    <property type="match status" value="1"/>
</dbReference>
<feature type="domain" description="HTH cro/C1-type" evidence="3">
    <location>
        <begin position="27"/>
        <end position="83"/>
    </location>
</feature>
<dbReference type="Proteomes" id="UP000001962">
    <property type="component" value="Chromosome"/>
</dbReference>
<dbReference type="OrthoDB" id="9790252at2"/>
<name>Q0A987_ALKEH</name>
<evidence type="ECO:0000259" key="3">
    <source>
        <dbReference type="SMART" id="SM00530"/>
    </source>
</evidence>
<feature type="transmembrane region" description="Helical" evidence="2">
    <location>
        <begin position="132"/>
        <end position="154"/>
    </location>
</feature>
<proteinExistence type="predicted"/>
<sequence>MSSDHDSPLSPDHERDPGRGGETPGQLLARAREARGLSRKAAADALNLPLRTLEALEGDDYDNLPPLTFVKGYLRAYAQLLEIDSDRLREALARLDLERPASGAQQQPGQGSTSVTGGDTSRGGLQGRRLRGWLLGVSSVVVAAVIAVLAWLWLVENGVSGDSEAPPVAEEGTAPSEEAPAEAVVADELAERTLPEAVDEVVPEASVPDDTGADVSVPETLEPPVVPEVEAEPEPAVAEPEPEPAPEPAGLVLHISGTTWLEVRDEDGERLMVGNYQGEETHQLQGEGPFALVIGNADAVRVEFQGDAVDLAPHTRGNVARLTIP</sequence>
<protein>
    <submittedName>
        <fullName evidence="4">Transcriptional regulator, XRE family</fullName>
    </submittedName>
</protein>
<keyword evidence="2" id="KW-1133">Transmembrane helix</keyword>
<dbReference type="eggNOG" id="COG1426">
    <property type="taxonomic scope" value="Bacteria"/>
</dbReference>
<dbReference type="InterPro" id="IPR025194">
    <property type="entry name" value="RodZ-like_C"/>
</dbReference>
<dbReference type="Pfam" id="PF13464">
    <property type="entry name" value="RodZ_C"/>
    <property type="match status" value="1"/>
</dbReference>
<dbReference type="PANTHER" id="PTHR34475:SF1">
    <property type="entry name" value="CYTOSKELETON PROTEIN RODZ"/>
    <property type="match status" value="1"/>
</dbReference>
<feature type="region of interest" description="Disordered" evidence="1">
    <location>
        <begin position="1"/>
        <end position="27"/>
    </location>
</feature>
<dbReference type="InterPro" id="IPR001387">
    <property type="entry name" value="Cro/C1-type_HTH"/>
</dbReference>
<dbReference type="InterPro" id="IPR010982">
    <property type="entry name" value="Lambda_DNA-bd_dom_sf"/>
</dbReference>
<evidence type="ECO:0000313" key="4">
    <source>
        <dbReference type="EMBL" id="ABI56600.1"/>
    </source>
</evidence>
<gene>
    <name evidence="4" type="ordered locus">Mlg_1251</name>
</gene>
<dbReference type="AlphaFoldDB" id="Q0A987"/>
<dbReference type="GO" id="GO:0003677">
    <property type="term" value="F:DNA binding"/>
    <property type="evidence" value="ECO:0007669"/>
    <property type="project" value="InterPro"/>
</dbReference>
<dbReference type="Pfam" id="PF13413">
    <property type="entry name" value="HTH_25"/>
    <property type="match status" value="1"/>
</dbReference>